<name>A0A6I6EN68_9CLOT</name>
<evidence type="ECO:0000256" key="1">
    <source>
        <dbReference type="SAM" id="Phobius"/>
    </source>
</evidence>
<accession>A0A6I6EN68</accession>
<keyword evidence="1" id="KW-1133">Transmembrane helix</keyword>
<sequence length="165" mass="19000">MIVTNNKGNINGNNALAPQQVPSRQIDHNKQRDLEKLKKEHLRINKQKSVNNKAKILRNIIFCFIIGITLIYRYSVIYNMEKDILDVKSRISAVNAENENLKIGLLKYNNIKEIENSAVKDLSMIPKSGANIVYINLEKSNFKGFSKEEVKKNEGIVERLKKILY</sequence>
<keyword evidence="1" id="KW-0812">Transmembrane</keyword>
<feature type="transmembrane region" description="Helical" evidence="1">
    <location>
        <begin position="56"/>
        <end position="74"/>
    </location>
</feature>
<protein>
    <recommendedName>
        <fullName evidence="4">Cell division protein FtsL</fullName>
    </recommendedName>
</protein>
<evidence type="ECO:0008006" key="4">
    <source>
        <dbReference type="Google" id="ProtNLM"/>
    </source>
</evidence>
<dbReference type="Proteomes" id="UP000422764">
    <property type="component" value="Chromosome"/>
</dbReference>
<dbReference type="AlphaFoldDB" id="A0A6I6EN68"/>
<keyword evidence="3" id="KW-1185">Reference proteome</keyword>
<organism evidence="2 3">
    <name type="scientific">Clostridium bovifaecis</name>
    <dbReference type="NCBI Taxonomy" id="2184719"/>
    <lineage>
        <taxon>Bacteria</taxon>
        <taxon>Bacillati</taxon>
        <taxon>Bacillota</taxon>
        <taxon>Clostridia</taxon>
        <taxon>Eubacteriales</taxon>
        <taxon>Clostridiaceae</taxon>
        <taxon>Clostridium</taxon>
    </lineage>
</organism>
<evidence type="ECO:0000313" key="2">
    <source>
        <dbReference type="EMBL" id="QGU95112.1"/>
    </source>
</evidence>
<gene>
    <name evidence="2" type="ORF">GOM49_08425</name>
</gene>
<keyword evidence="1" id="KW-0472">Membrane</keyword>
<proteinExistence type="predicted"/>
<evidence type="ECO:0000313" key="3">
    <source>
        <dbReference type="Proteomes" id="UP000422764"/>
    </source>
</evidence>
<dbReference type="EMBL" id="CP046522">
    <property type="protein sequence ID" value="QGU95112.1"/>
    <property type="molecule type" value="Genomic_DNA"/>
</dbReference>
<reference evidence="2 3" key="1">
    <citation type="submission" date="2019-12" db="EMBL/GenBank/DDBJ databases">
        <title>Genome sequenceing of Clostridium bovifaecis.</title>
        <authorList>
            <person name="Yao Y."/>
        </authorList>
    </citation>
    <scope>NUCLEOTIDE SEQUENCE [LARGE SCALE GENOMIC DNA]</scope>
    <source>
        <strain evidence="2 3">BXX</strain>
    </source>
</reference>